<reference evidence="2 3" key="1">
    <citation type="submission" date="2017-11" db="EMBL/GenBank/DDBJ databases">
        <title>De-novo sequencing of pomegranate (Punica granatum L.) genome.</title>
        <authorList>
            <person name="Akparov Z."/>
            <person name="Amiraslanov A."/>
            <person name="Hajiyeva S."/>
            <person name="Abbasov M."/>
            <person name="Kaur K."/>
            <person name="Hamwieh A."/>
            <person name="Solovyev V."/>
            <person name="Salamov A."/>
            <person name="Braich B."/>
            <person name="Kosarev P."/>
            <person name="Mahmoud A."/>
            <person name="Hajiyev E."/>
            <person name="Babayeva S."/>
            <person name="Izzatullayeva V."/>
            <person name="Mammadov A."/>
            <person name="Mammadov A."/>
            <person name="Sharifova S."/>
            <person name="Ojaghi J."/>
            <person name="Eynullazada K."/>
            <person name="Bayramov B."/>
            <person name="Abdulazimova A."/>
            <person name="Shahmuradov I."/>
        </authorList>
    </citation>
    <scope>NUCLEOTIDE SEQUENCE [LARGE SCALE GENOMIC DNA]</scope>
    <source>
        <strain evidence="3">cv. AG2017</strain>
        <tissue evidence="2">Leaf</tissue>
    </source>
</reference>
<evidence type="ECO:0000313" key="2">
    <source>
        <dbReference type="EMBL" id="PKI55821.1"/>
    </source>
</evidence>
<dbReference type="Proteomes" id="UP000233551">
    <property type="component" value="Unassembled WGS sequence"/>
</dbReference>
<evidence type="ECO:0000256" key="1">
    <source>
        <dbReference type="SAM" id="MobiDB-lite"/>
    </source>
</evidence>
<name>A0A2I0JHV1_PUNGR</name>
<gene>
    <name evidence="2" type="ORF">CRG98_023786</name>
</gene>
<feature type="region of interest" description="Disordered" evidence="1">
    <location>
        <begin position="1"/>
        <end position="117"/>
    </location>
</feature>
<comment type="caution">
    <text evidence="2">The sequence shown here is derived from an EMBL/GenBank/DDBJ whole genome shotgun (WGS) entry which is preliminary data.</text>
</comment>
<evidence type="ECO:0000313" key="3">
    <source>
        <dbReference type="Proteomes" id="UP000233551"/>
    </source>
</evidence>
<accession>A0A2I0JHV1</accession>
<feature type="compositionally biased region" description="Basic residues" evidence="1">
    <location>
        <begin position="65"/>
        <end position="76"/>
    </location>
</feature>
<organism evidence="2 3">
    <name type="scientific">Punica granatum</name>
    <name type="common">Pomegranate</name>
    <dbReference type="NCBI Taxonomy" id="22663"/>
    <lineage>
        <taxon>Eukaryota</taxon>
        <taxon>Viridiplantae</taxon>
        <taxon>Streptophyta</taxon>
        <taxon>Embryophyta</taxon>
        <taxon>Tracheophyta</taxon>
        <taxon>Spermatophyta</taxon>
        <taxon>Magnoliopsida</taxon>
        <taxon>eudicotyledons</taxon>
        <taxon>Gunneridae</taxon>
        <taxon>Pentapetalae</taxon>
        <taxon>rosids</taxon>
        <taxon>malvids</taxon>
        <taxon>Myrtales</taxon>
        <taxon>Lythraceae</taxon>
        <taxon>Punica</taxon>
    </lineage>
</organism>
<dbReference type="EMBL" id="PGOL01001661">
    <property type="protein sequence ID" value="PKI55821.1"/>
    <property type="molecule type" value="Genomic_DNA"/>
</dbReference>
<feature type="compositionally biased region" description="Low complexity" evidence="1">
    <location>
        <begin position="21"/>
        <end position="37"/>
    </location>
</feature>
<dbReference type="AlphaFoldDB" id="A0A2I0JHV1"/>
<keyword evidence="3" id="KW-1185">Reference proteome</keyword>
<protein>
    <submittedName>
        <fullName evidence="2">Uncharacterized protein</fullName>
    </submittedName>
</protein>
<proteinExistence type="predicted"/>
<sequence length="140" mass="15047">MSGSQALHPELESFIARSGHPQQTTIAPAQTTIAPTTEPASGRATGNCPSGGAGFRQIKAQPSRRQSRPSTKHNHPSSKAGLRRNTITQQQGRPLIDQIHRPRGKAPTKQLRPDSNVGLRQINTFGVALALHVQRTPPST</sequence>